<dbReference type="STRING" id="1407499.HHUB_1288"/>
<dbReference type="GeneID" id="26657977"/>
<keyword evidence="2" id="KW-1185">Reference proteome</keyword>
<organism evidence="1 2">
    <name type="scientific">Halobacterium hubeiense</name>
    <dbReference type="NCBI Taxonomy" id="1407499"/>
    <lineage>
        <taxon>Archaea</taxon>
        <taxon>Methanobacteriati</taxon>
        <taxon>Methanobacteriota</taxon>
        <taxon>Stenosarchaea group</taxon>
        <taxon>Halobacteria</taxon>
        <taxon>Halobacteriales</taxon>
        <taxon>Halobacteriaceae</taxon>
        <taxon>Halobacterium</taxon>
    </lineage>
</organism>
<name>A0A0U5H114_9EURY</name>
<gene>
    <name evidence="1" type="ORF">HHUB_1288</name>
</gene>
<reference evidence="2" key="1">
    <citation type="journal article" date="2016" name="Environ. Microbiol.">
        <title>The complete genome of a viable archaeum isolated from 123-million-year-old rock salt.</title>
        <authorList>
            <person name="Jaakkola S.T."/>
            <person name="Pfeiffer F."/>
            <person name="Ravantti J.J."/>
            <person name="Guo Q."/>
            <person name="Liu Y."/>
            <person name="Chen X."/>
            <person name="Ma H."/>
            <person name="Yang C."/>
            <person name="Oksanen H.M."/>
            <person name="Bamford D.H."/>
        </authorList>
    </citation>
    <scope>NUCLEOTIDE SEQUENCE</scope>
    <source>
        <strain evidence="2">JI20-1</strain>
    </source>
</reference>
<dbReference type="OrthoDB" id="23364at2157"/>
<protein>
    <submittedName>
        <fullName evidence="1">UCP015877 family protein</fullName>
    </submittedName>
</protein>
<proteinExistence type="predicted"/>
<dbReference type="PANTHER" id="PTHR42195:SF1">
    <property type="entry name" value="ZINC FINGER PROTEIN"/>
    <property type="match status" value="1"/>
</dbReference>
<dbReference type="KEGG" id="hhb:Hhub_1288"/>
<accession>A0A0U5H114</accession>
<dbReference type="PIRSF" id="PIRSF015877">
    <property type="entry name" value="UCP015877"/>
    <property type="match status" value="1"/>
</dbReference>
<dbReference type="AlphaFoldDB" id="A0A0U5H114"/>
<dbReference type="RefSeq" id="WP_059055496.1">
    <property type="nucleotide sequence ID" value="NZ_CEML01000002.1"/>
</dbReference>
<dbReference type="Pfam" id="PF19769">
    <property type="entry name" value="CPxCG_zf"/>
    <property type="match status" value="1"/>
</dbReference>
<evidence type="ECO:0000313" key="2">
    <source>
        <dbReference type="Proteomes" id="UP000066737"/>
    </source>
</evidence>
<dbReference type="PANTHER" id="PTHR42195">
    <property type="entry name" value="UCP015877 FAMILY PROTEIN"/>
    <property type="match status" value="1"/>
</dbReference>
<dbReference type="EMBL" id="LN831302">
    <property type="protein sequence ID" value="CQH47060.1"/>
    <property type="molecule type" value="Genomic_DNA"/>
</dbReference>
<sequence length="219" mass="23795">MSENVGEHVPFECPSCSPDLETVHEVLTTGGGNATVKCTDCGHVHKEPVEEETTVSVDVVVSQDGESFTGTAEFDPEETVYEGDEFVVETEAVIAQVRVTSIEVGPEDRTTRADAADIDTVWARDVGNVSVDVTINPKEDSEEGSRSIEVHVPGDYEFAVGETEEFGEEAFTVTGIHVRENAIDSYKFPKLGDEGDVVFAKDVKRVYGDDETSGAWSPW</sequence>
<dbReference type="InterPro" id="IPR012041">
    <property type="entry name" value="Znf_CPxCG-like"/>
</dbReference>
<evidence type="ECO:0000313" key="1">
    <source>
        <dbReference type="EMBL" id="CQH47060.1"/>
    </source>
</evidence>
<dbReference type="Proteomes" id="UP000066737">
    <property type="component" value="Chromosome I"/>
</dbReference>